<keyword evidence="3" id="KW-1185">Reference proteome</keyword>
<gene>
    <name evidence="2" type="ORF">FHU29_002797</name>
</gene>
<feature type="transmembrane region" description="Helical" evidence="1">
    <location>
        <begin position="7"/>
        <end position="30"/>
    </location>
</feature>
<proteinExistence type="predicted"/>
<name>A0A839RQ51_9ACTN</name>
<organism evidence="2 3">
    <name type="scientific">Hoyosella altamirensis</name>
    <dbReference type="NCBI Taxonomy" id="616997"/>
    <lineage>
        <taxon>Bacteria</taxon>
        <taxon>Bacillati</taxon>
        <taxon>Actinomycetota</taxon>
        <taxon>Actinomycetes</taxon>
        <taxon>Mycobacteriales</taxon>
        <taxon>Hoyosellaceae</taxon>
        <taxon>Hoyosella</taxon>
    </lineage>
</organism>
<reference evidence="2 3" key="1">
    <citation type="submission" date="2020-08" db="EMBL/GenBank/DDBJ databases">
        <title>Sequencing the genomes of 1000 actinobacteria strains.</title>
        <authorList>
            <person name="Klenk H.-P."/>
        </authorList>
    </citation>
    <scope>NUCLEOTIDE SEQUENCE [LARGE SCALE GENOMIC DNA]</scope>
    <source>
        <strain evidence="2 3">DSM 45258</strain>
    </source>
</reference>
<keyword evidence="1" id="KW-0812">Transmembrane</keyword>
<dbReference type="Proteomes" id="UP000567922">
    <property type="component" value="Unassembled WGS sequence"/>
</dbReference>
<protein>
    <submittedName>
        <fullName evidence="2">Uncharacterized protein</fullName>
    </submittedName>
</protein>
<dbReference type="RefSeq" id="WP_157094872.1">
    <property type="nucleotide sequence ID" value="NZ_BDDI01000001.1"/>
</dbReference>
<dbReference type="AlphaFoldDB" id="A0A839RQ51"/>
<dbReference type="EMBL" id="JACHWS010000002">
    <property type="protein sequence ID" value="MBB3038348.1"/>
    <property type="molecule type" value="Genomic_DNA"/>
</dbReference>
<keyword evidence="1" id="KW-0472">Membrane</keyword>
<accession>A0A839RQ51</accession>
<feature type="transmembrane region" description="Helical" evidence="1">
    <location>
        <begin position="132"/>
        <end position="162"/>
    </location>
</feature>
<comment type="caution">
    <text evidence="2">The sequence shown here is derived from an EMBL/GenBank/DDBJ whole genome shotgun (WGS) entry which is preliminary data.</text>
</comment>
<dbReference type="OrthoDB" id="3826091at2"/>
<evidence type="ECO:0000313" key="2">
    <source>
        <dbReference type="EMBL" id="MBB3038348.1"/>
    </source>
</evidence>
<keyword evidence="1" id="KW-1133">Transmembrane helix</keyword>
<sequence>MKPARSWYLLALAILIASLALAGFFVWRIIDTFPGPVAEARAGTSLTADLDREGLTVFTNRPVSSVDCTVLNNRGTQVPLRRPGGTEEISVGSTTWFVALRSEEPVRPGRFDVTCESGDAPLVYAVGPHSSVFGFVGLVFAAIGAVFAGIAGAGITAAIVWARRRKFLREHQPPPFGYPPAPPYQ</sequence>
<evidence type="ECO:0000313" key="3">
    <source>
        <dbReference type="Proteomes" id="UP000567922"/>
    </source>
</evidence>
<evidence type="ECO:0000256" key="1">
    <source>
        <dbReference type="SAM" id="Phobius"/>
    </source>
</evidence>